<feature type="compositionally biased region" description="Basic and acidic residues" evidence="4">
    <location>
        <begin position="1319"/>
        <end position="1329"/>
    </location>
</feature>
<dbReference type="PROSITE" id="PS50088">
    <property type="entry name" value="ANK_REPEAT"/>
    <property type="match status" value="8"/>
</dbReference>
<organism evidence="5 6">
    <name type="scientific">Stomoxys calcitrans</name>
    <name type="common">Stable fly</name>
    <name type="synonym">Conops calcitrans</name>
    <dbReference type="NCBI Taxonomy" id="35570"/>
    <lineage>
        <taxon>Eukaryota</taxon>
        <taxon>Metazoa</taxon>
        <taxon>Ecdysozoa</taxon>
        <taxon>Arthropoda</taxon>
        <taxon>Hexapoda</taxon>
        <taxon>Insecta</taxon>
        <taxon>Pterygota</taxon>
        <taxon>Neoptera</taxon>
        <taxon>Endopterygota</taxon>
        <taxon>Diptera</taxon>
        <taxon>Brachycera</taxon>
        <taxon>Muscomorpha</taxon>
        <taxon>Muscoidea</taxon>
        <taxon>Muscidae</taxon>
        <taxon>Stomoxys</taxon>
    </lineage>
</organism>
<feature type="repeat" description="ANK" evidence="3">
    <location>
        <begin position="339"/>
        <end position="371"/>
    </location>
</feature>
<dbReference type="PANTHER" id="PTHR24173">
    <property type="entry name" value="ANKYRIN REPEAT CONTAINING"/>
    <property type="match status" value="1"/>
</dbReference>
<feature type="compositionally biased region" description="Basic and acidic residues" evidence="4">
    <location>
        <begin position="1236"/>
        <end position="1247"/>
    </location>
</feature>
<feature type="region of interest" description="Disordered" evidence="4">
    <location>
        <begin position="654"/>
        <end position="680"/>
    </location>
</feature>
<feature type="compositionally biased region" description="Basic and acidic residues" evidence="4">
    <location>
        <begin position="1263"/>
        <end position="1273"/>
    </location>
</feature>
<dbReference type="KEGG" id="scac:106081162"/>
<gene>
    <name evidence="5" type="primary">106081162</name>
</gene>
<name>A0A1I8PV49_STOCA</name>
<evidence type="ECO:0000256" key="4">
    <source>
        <dbReference type="SAM" id="MobiDB-lite"/>
    </source>
</evidence>
<dbReference type="SUPFAM" id="SSF48403">
    <property type="entry name" value="Ankyrin repeat"/>
    <property type="match status" value="2"/>
</dbReference>
<feature type="compositionally biased region" description="Basic and acidic residues" evidence="4">
    <location>
        <begin position="738"/>
        <end position="787"/>
    </location>
</feature>
<proteinExistence type="predicted"/>
<feature type="region of interest" description="Disordered" evidence="4">
    <location>
        <begin position="729"/>
        <end position="1343"/>
    </location>
</feature>
<dbReference type="Gene3D" id="1.25.40.20">
    <property type="entry name" value="Ankyrin repeat-containing domain"/>
    <property type="match status" value="3"/>
</dbReference>
<evidence type="ECO:0000256" key="1">
    <source>
        <dbReference type="ARBA" id="ARBA00022737"/>
    </source>
</evidence>
<evidence type="ECO:0000313" key="5">
    <source>
        <dbReference type="EnsemblMetazoa" id="SCAU011400-PA"/>
    </source>
</evidence>
<feature type="repeat" description="ANK" evidence="3">
    <location>
        <begin position="439"/>
        <end position="471"/>
    </location>
</feature>
<feature type="compositionally biased region" description="Basic and acidic residues" evidence="4">
    <location>
        <begin position="1028"/>
        <end position="1053"/>
    </location>
</feature>
<keyword evidence="6" id="KW-1185">Reference proteome</keyword>
<dbReference type="Proteomes" id="UP000095300">
    <property type="component" value="Unassembled WGS sequence"/>
</dbReference>
<dbReference type="STRING" id="35570.A0A1I8PV49"/>
<evidence type="ECO:0000313" key="6">
    <source>
        <dbReference type="Proteomes" id="UP000095300"/>
    </source>
</evidence>
<feature type="compositionally biased region" description="Polar residues" evidence="4">
    <location>
        <begin position="1075"/>
        <end position="1113"/>
    </location>
</feature>
<feature type="compositionally biased region" description="Basic and acidic residues" evidence="4">
    <location>
        <begin position="920"/>
        <end position="930"/>
    </location>
</feature>
<evidence type="ECO:0000256" key="2">
    <source>
        <dbReference type="ARBA" id="ARBA00023043"/>
    </source>
</evidence>
<feature type="repeat" description="ANK" evidence="3">
    <location>
        <begin position="372"/>
        <end position="405"/>
    </location>
</feature>
<feature type="compositionally biased region" description="Low complexity" evidence="4">
    <location>
        <begin position="811"/>
        <end position="828"/>
    </location>
</feature>
<accession>A0A1I8PV49</accession>
<dbReference type="PRINTS" id="PR01415">
    <property type="entry name" value="ANKYRIN"/>
</dbReference>
<dbReference type="InterPro" id="IPR002110">
    <property type="entry name" value="Ankyrin_rpt"/>
</dbReference>
<feature type="compositionally biased region" description="Low complexity" evidence="4">
    <location>
        <begin position="896"/>
        <end position="916"/>
    </location>
</feature>
<dbReference type="VEuPathDB" id="VectorBase:SCAU011400"/>
<feature type="repeat" description="ANK" evidence="3">
    <location>
        <begin position="506"/>
        <end position="538"/>
    </location>
</feature>
<dbReference type="Pfam" id="PF12796">
    <property type="entry name" value="Ank_2"/>
    <property type="match status" value="3"/>
</dbReference>
<feature type="compositionally biased region" description="Low complexity" evidence="4">
    <location>
        <begin position="1296"/>
        <end position="1310"/>
    </location>
</feature>
<feature type="repeat" description="ANK" evidence="3">
    <location>
        <begin position="472"/>
        <end position="494"/>
    </location>
</feature>
<sequence>MDMEIKDISSQAPPKPPRLHDVLVDNTQNAMPKKKRLQFQSPLLNEVQQPLSSPMPPNSQEIKPPILVGGQQKRRVDTPIVTLKTTTQLSHPTQERKHRKFRGSIEMRGDILTIKSTMGDSLQCDVLSEPQLIFDAQSTIKQKVEPRLSQGCTSLMHACQQGDIAEVLEQLRSKPERIRLRDSHYKNALHYCAAQSVARTGDLVAAASIAVAAPELLESADEDGFTPLHLAVIQGNLAMVNLLLANKADVNAVDKEGHSVVHWATVCGEVGALRAVLAAGANVTTPDINGGSPLHYAAQMCGASYEGKLSPMSSHKLALEILAVLLAHPQCSVDAEDKDGRQPLLWAASAGSAKAIMSLVKAGARVESADKDGLTALHCAASRGHTECLDTLISLCGAPTDLIDSNGCTALHYAVTLGHADATSRLLDFEADPNRQDRKGRTPAHCGCAKGQFETVKLLKERNANLWLRNAKGDLPLHEAASSGRRELVEWLLEQRPKQVNTTSNDGRSLLHIAAHNDYTDMCKLLIDYGADINAVYRNSKGVVITPLDCSLQKGHRSTAKFLQSHGCLPAGKLKLAARRANPFAQPSLEVVKPLQYVEKEEIHDLSNSKKYVVYLKRSESDGGEDGGSCSCAEETYRREQRYAHTCRRHQKAKVGGRQLRRRTSSCGDPKESDHDCGGMCRSKSNIEIRRRKSRERYLSSSEWEDEEDDEDSCENCCYHKRQKQKVLHKRKSVTCKRSRELEDSEGKDGGGEDGGRTTTKSSKEQETSREKSEGSSEKVEGSEAKVPDLGSTTATTSGEIVGDTRIFSRSPSPTKPSVPTTPTATAKEGTFIKSPSPLGKESLEVPVVTSTSTAELTDEDEANEHASQNILAEVQVHHGPDEEGEPAEAQKSEEATGSTATASASASEESKTQSTETEEVAKQVEEIIDKATVIVETAVAPPEASSASGEAEEEAKESSKDTENEKPQSEEAKGEEKPEETSKEEETKEVHKEEVQKAEEQKTEEANTQPATDDKAPEAQATEASESTEKKESQSKEEEAGEKSFDTVKDSSEPTPATDNPQVPPSPSPLPNQTSETATFQDQQQPEPSAAQTNVNTTKPSETTSSKFQTTSDEVKTDSKEMQGNNVPPATTTPTDGTSIHQRNQSSPDAANAPSREQESRRSFTLLPSDSAEDEQPLQIQSEPVRRKSSFQVLKSDESVIEVDDSNSPREEVEMSDSTVFKVLTLPQNQLFEGDSNRSEDTVLKDDELEDEDEPQAVGSPDRAHFRTHEDPLSPYDYASGRKRRLKKRVKSGVKSRSNWQQQQQQQQQRGGEMGDAADMHQSNRDQDSGFEPSPRTFKTKIPTPRNVYTAHLPRRPLYTTLDGRSCSSRQENRKAGDKGACDMTAVTRSIQRNIRRYYMERKIFQHLLELKSLQIRSNKLNEAVLVKRAVDDYHKSCAALGGETGTRLRRYNFSEYTFKNFELFLYETLKALQKPGTYNFQNINEVYDEAERRLSPDYNSYEKALQCTTRTHRCLHAAHAYTGIPCAAYIPMMNHHTMPKFGFGPYKKTGVGSFYLPKILTTGPGCGGKVSLELSHGKNKQLISLPSDKLDSNKRYFVTFTVKETEKAAGAAAASAATGNCEGKNNESCSGEGAGAH</sequence>
<evidence type="ECO:0000256" key="3">
    <source>
        <dbReference type="PROSITE-ProRule" id="PRU00023"/>
    </source>
</evidence>
<protein>
    <submittedName>
        <fullName evidence="5">Uncharacterized protein</fullName>
    </submittedName>
</protein>
<dbReference type="PANTHER" id="PTHR24173:SF74">
    <property type="entry name" value="ANKYRIN REPEAT DOMAIN-CONTAINING PROTEIN 16"/>
    <property type="match status" value="1"/>
</dbReference>
<dbReference type="InterPro" id="IPR036770">
    <property type="entry name" value="Ankyrin_rpt-contain_sf"/>
</dbReference>
<feature type="compositionally biased region" description="Basic residues" evidence="4">
    <location>
        <begin position="654"/>
        <end position="664"/>
    </location>
</feature>
<keyword evidence="2 3" id="KW-0040">ANK repeat</keyword>
<feature type="compositionally biased region" description="Basic and acidic residues" evidence="4">
    <location>
        <begin position="957"/>
        <end position="1006"/>
    </location>
</feature>
<dbReference type="SMART" id="SM00248">
    <property type="entry name" value="ANK"/>
    <property type="match status" value="11"/>
</dbReference>
<dbReference type="EnsemblMetazoa" id="SCAU011400-RA">
    <property type="protein sequence ID" value="SCAU011400-PA"/>
    <property type="gene ID" value="SCAU011400"/>
</dbReference>
<dbReference type="PROSITE" id="PS50297">
    <property type="entry name" value="ANK_REP_REGION"/>
    <property type="match status" value="6"/>
</dbReference>
<feature type="repeat" description="ANK" evidence="3">
    <location>
        <begin position="256"/>
        <end position="288"/>
    </location>
</feature>
<feature type="repeat" description="ANK" evidence="3">
    <location>
        <begin position="406"/>
        <end position="438"/>
    </location>
</feature>
<dbReference type="OrthoDB" id="10258888at2759"/>
<keyword evidence="1" id="KW-0677">Repeat</keyword>
<feature type="compositionally biased region" description="Polar residues" evidence="4">
    <location>
        <begin position="1123"/>
        <end position="1150"/>
    </location>
</feature>
<feature type="compositionally biased region" description="Basic residues" evidence="4">
    <location>
        <begin position="1282"/>
        <end position="1295"/>
    </location>
</feature>
<feature type="repeat" description="ANK" evidence="3">
    <location>
        <begin position="223"/>
        <end position="255"/>
    </location>
</feature>
<reference evidence="5" key="1">
    <citation type="submission" date="2020-05" db="UniProtKB">
        <authorList>
            <consortium name="EnsemblMetazoa"/>
        </authorList>
    </citation>
    <scope>IDENTIFICATION</scope>
    <source>
        <strain evidence="5">USDA</strain>
    </source>
</reference>
<feature type="compositionally biased region" description="Low complexity" evidence="4">
    <location>
        <begin position="941"/>
        <end position="950"/>
    </location>
</feature>